<dbReference type="Proteomes" id="UP001208888">
    <property type="component" value="Unassembled WGS sequence"/>
</dbReference>
<evidence type="ECO:0000313" key="2">
    <source>
        <dbReference type="Proteomes" id="UP001208888"/>
    </source>
</evidence>
<dbReference type="AlphaFoldDB" id="A0AAJ1D0C6"/>
<dbReference type="EMBL" id="JANFVX010000011">
    <property type="protein sequence ID" value="MCW0344899.1"/>
    <property type="molecule type" value="Genomic_DNA"/>
</dbReference>
<comment type="caution">
    <text evidence="1">The sequence shown here is derived from an EMBL/GenBank/DDBJ whole genome shotgun (WGS) entry which is preliminary data.</text>
</comment>
<organism evidence="1 2">
    <name type="scientific">Pantoea ananas</name>
    <name type="common">Erwinia uredovora</name>
    <dbReference type="NCBI Taxonomy" id="553"/>
    <lineage>
        <taxon>Bacteria</taxon>
        <taxon>Pseudomonadati</taxon>
        <taxon>Pseudomonadota</taxon>
        <taxon>Gammaproteobacteria</taxon>
        <taxon>Enterobacterales</taxon>
        <taxon>Erwiniaceae</taxon>
        <taxon>Pantoea</taxon>
    </lineage>
</organism>
<sequence length="151" mass="16399">MKRCTAEPGCTSPSASGPLLLFLQSEGPGKMLVTGDRANMLSDPDRRINRVWCATGHCNRQHIGLIANINGRNEEFPCLTTRMNSATTSEADALRLLFRASNADVARYRIPLPVNSDSCFKYTQGNAFEAHLFAEPNCIAQLRPSATGGGK</sequence>
<name>A0AAJ1D0C6_PANAN</name>
<protein>
    <submittedName>
        <fullName evidence="1">Uncharacterized protein</fullName>
    </submittedName>
</protein>
<proteinExistence type="predicted"/>
<accession>A0AAJ1D0C6</accession>
<evidence type="ECO:0000313" key="1">
    <source>
        <dbReference type="EMBL" id="MCW0344899.1"/>
    </source>
</evidence>
<reference evidence="1" key="1">
    <citation type="submission" date="2022-06" db="EMBL/GenBank/DDBJ databases">
        <title>Dynamics of rice microbiomes reveals core vertical transmitted seed endophytes.</title>
        <authorList>
            <person name="Liao K."/>
            <person name="Zhang X."/>
        </authorList>
    </citation>
    <scope>NUCLEOTIDE SEQUENCE</scope>
    <source>
        <strain evidence="1">JT1-17</strain>
    </source>
</reference>
<gene>
    <name evidence="1" type="ORF">NB703_002992</name>
</gene>